<evidence type="ECO:0000256" key="3">
    <source>
        <dbReference type="ARBA" id="ARBA00022771"/>
    </source>
</evidence>
<keyword evidence="5" id="KW-0539">Nucleus</keyword>
<protein>
    <recommendedName>
        <fullName evidence="7">Matrin-type domain-containing protein</fullName>
    </recommendedName>
</protein>
<feature type="compositionally biased region" description="Acidic residues" evidence="6">
    <location>
        <begin position="272"/>
        <end position="286"/>
    </location>
</feature>
<dbReference type="PROSITE" id="PS50171">
    <property type="entry name" value="ZF_MATRIN"/>
    <property type="match status" value="1"/>
</dbReference>
<evidence type="ECO:0000256" key="2">
    <source>
        <dbReference type="ARBA" id="ARBA00022723"/>
    </source>
</evidence>
<proteinExistence type="predicted"/>
<feature type="compositionally biased region" description="Acidic residues" evidence="6">
    <location>
        <begin position="253"/>
        <end position="262"/>
    </location>
</feature>
<dbReference type="OrthoDB" id="10072641at2759"/>
<evidence type="ECO:0000256" key="5">
    <source>
        <dbReference type="ARBA" id="ARBA00023242"/>
    </source>
</evidence>
<keyword evidence="3" id="KW-0863">Zinc-finger</keyword>
<feature type="compositionally biased region" description="Basic and acidic residues" evidence="6">
    <location>
        <begin position="385"/>
        <end position="413"/>
    </location>
</feature>
<dbReference type="PANTHER" id="PTHR15491:SF9">
    <property type="entry name" value="CIP1-INTERACTING ZINC FINGER PROTEIN"/>
    <property type="match status" value="1"/>
</dbReference>
<feature type="domain" description="Matrin-type" evidence="7">
    <location>
        <begin position="444"/>
        <end position="475"/>
    </location>
</feature>
<dbReference type="GO" id="GO:0008270">
    <property type="term" value="F:zinc ion binding"/>
    <property type="evidence" value="ECO:0007669"/>
    <property type="project" value="UniProtKB-KW"/>
</dbReference>
<evidence type="ECO:0000313" key="8">
    <source>
        <dbReference type="EMBL" id="TRZ04165.1"/>
    </source>
</evidence>
<sequence length="491" mass="54820">EQKEESFSFDFDEFVTVDEVGEDVDDLKVSEEKSEDDNSKYSLTGETHEAEAIENMHKMEDTPEEATPVGGASQMVEDIDEMETAIISKEEPAPPNMNLGQDFSETFEKSRESFPEQPKTQEPQRDEDEEERVEIPELLPHGVLLTLDEVSDGEGDKDFIEETNNEELSRPDEFPETLLTVDEVGEDETAEEYKIEKELLGLVTLDEIVDEEEFNPEKPDESEPAGTKRLPEEPGKTPTMEELSKMNLLTVDEVGEEEEECPPIEKEKPEDPEMSVETEPVPEDSTESGAAPDASMKSAQEPEASVESASEPKASTGSGLETSIEGEPGPETSVLGLPATAASVDLKVEPVQDVISMKALQSPSQDVPLATREDKTSDQTLESSLEAKSDSTIKEESKPRQDDNQKQEPEPKRSRSNSPMIEDMPPFNPDNPIGVEFVVPKTGYFCRLCCLFYGCEDKAKKNHCSSLKHYENMQKYYKKLKSMHQQQQTDS</sequence>
<feature type="non-terminal residue" evidence="8">
    <location>
        <position position="1"/>
    </location>
</feature>
<dbReference type="SMART" id="SM00451">
    <property type="entry name" value="ZnF_U1"/>
    <property type="match status" value="1"/>
</dbReference>
<keyword evidence="9" id="KW-1185">Reference proteome</keyword>
<dbReference type="GO" id="GO:0005634">
    <property type="term" value="C:nucleus"/>
    <property type="evidence" value="ECO:0007669"/>
    <property type="project" value="UniProtKB-SubCell"/>
</dbReference>
<dbReference type="EMBL" id="SRMA01001009">
    <property type="protein sequence ID" value="TRZ04165.1"/>
    <property type="molecule type" value="Genomic_DNA"/>
</dbReference>
<dbReference type="GO" id="GO:0003676">
    <property type="term" value="F:nucleic acid binding"/>
    <property type="evidence" value="ECO:0007669"/>
    <property type="project" value="InterPro"/>
</dbReference>
<evidence type="ECO:0000259" key="7">
    <source>
        <dbReference type="PROSITE" id="PS50171"/>
    </source>
</evidence>
<keyword evidence="4" id="KW-0862">Zinc</keyword>
<dbReference type="InterPro" id="IPR003604">
    <property type="entry name" value="Matrin/U1-like-C_Znf_C2H2"/>
</dbReference>
<evidence type="ECO:0000313" key="9">
    <source>
        <dbReference type="Proteomes" id="UP000316079"/>
    </source>
</evidence>
<evidence type="ECO:0000256" key="1">
    <source>
        <dbReference type="ARBA" id="ARBA00004123"/>
    </source>
</evidence>
<reference evidence="8 9" key="1">
    <citation type="journal article" date="2019" name="Sci. Data">
        <title>Hybrid genome assembly and annotation of Danionella translucida.</title>
        <authorList>
            <person name="Kadobianskyi M."/>
            <person name="Schulze L."/>
            <person name="Schuelke M."/>
            <person name="Judkewitz B."/>
        </authorList>
    </citation>
    <scope>NUCLEOTIDE SEQUENCE [LARGE SCALE GENOMIC DNA]</scope>
    <source>
        <strain evidence="8 9">Bolton</strain>
    </source>
</reference>
<evidence type="ECO:0000256" key="4">
    <source>
        <dbReference type="ARBA" id="ARBA00022833"/>
    </source>
</evidence>
<feature type="compositionally biased region" description="Basic and acidic residues" evidence="6">
    <location>
        <begin position="26"/>
        <end position="39"/>
    </location>
</feature>
<evidence type="ECO:0000256" key="6">
    <source>
        <dbReference type="SAM" id="MobiDB-lite"/>
    </source>
</evidence>
<organism evidence="8 9">
    <name type="scientific">Danionella cerebrum</name>
    <dbReference type="NCBI Taxonomy" id="2873325"/>
    <lineage>
        <taxon>Eukaryota</taxon>
        <taxon>Metazoa</taxon>
        <taxon>Chordata</taxon>
        <taxon>Craniata</taxon>
        <taxon>Vertebrata</taxon>
        <taxon>Euteleostomi</taxon>
        <taxon>Actinopterygii</taxon>
        <taxon>Neopterygii</taxon>
        <taxon>Teleostei</taxon>
        <taxon>Ostariophysi</taxon>
        <taxon>Cypriniformes</taxon>
        <taxon>Danionidae</taxon>
        <taxon>Danioninae</taxon>
        <taxon>Danionella</taxon>
    </lineage>
</organism>
<keyword evidence="2" id="KW-0479">Metal-binding</keyword>
<dbReference type="PANTHER" id="PTHR15491">
    <property type="match status" value="1"/>
</dbReference>
<feature type="region of interest" description="Disordered" evidence="6">
    <location>
        <begin position="208"/>
        <end position="337"/>
    </location>
</feature>
<dbReference type="AlphaFoldDB" id="A0A553RPR1"/>
<feature type="region of interest" description="Disordered" evidence="6">
    <location>
        <begin position="357"/>
        <end position="430"/>
    </location>
</feature>
<comment type="caution">
    <text evidence="8">The sequence shown here is derived from an EMBL/GenBank/DDBJ whole genome shotgun (WGS) entry which is preliminary data.</text>
</comment>
<dbReference type="InterPro" id="IPR000690">
    <property type="entry name" value="Matrin/U1-C_Znf_C2H2"/>
</dbReference>
<feature type="compositionally biased region" description="Low complexity" evidence="6">
    <location>
        <begin position="298"/>
        <end position="315"/>
    </location>
</feature>
<feature type="region of interest" description="Disordered" evidence="6">
    <location>
        <begin position="19"/>
        <end position="74"/>
    </location>
</feature>
<feature type="compositionally biased region" description="Basic and acidic residues" evidence="6">
    <location>
        <begin position="46"/>
        <end position="61"/>
    </location>
</feature>
<gene>
    <name evidence="8" type="ORF">DNTS_009552</name>
</gene>
<dbReference type="STRING" id="623744.A0A553RPR1"/>
<dbReference type="InterPro" id="IPR026811">
    <property type="entry name" value="CIZ1"/>
</dbReference>
<feature type="region of interest" description="Disordered" evidence="6">
    <location>
        <begin position="86"/>
        <end position="144"/>
    </location>
</feature>
<accession>A0A553RPR1</accession>
<comment type="subcellular location">
    <subcellularLocation>
        <location evidence="1">Nucleus</location>
    </subcellularLocation>
</comment>
<dbReference type="Proteomes" id="UP000316079">
    <property type="component" value="Unassembled WGS sequence"/>
</dbReference>
<name>A0A553RPR1_9TELE</name>